<dbReference type="EMBL" id="BAAARV010000046">
    <property type="protein sequence ID" value="GAA2359895.1"/>
    <property type="molecule type" value="Genomic_DNA"/>
</dbReference>
<feature type="transmembrane region" description="Helical" evidence="5">
    <location>
        <begin position="79"/>
        <end position="97"/>
    </location>
</feature>
<keyword evidence="8" id="KW-1185">Reference proteome</keyword>
<comment type="subcellular location">
    <subcellularLocation>
        <location evidence="1">Membrane</location>
        <topology evidence="1">Multi-pass membrane protein</topology>
    </subcellularLocation>
</comment>
<reference evidence="7 8" key="1">
    <citation type="journal article" date="2019" name="Int. J. Syst. Evol. Microbiol.">
        <title>The Global Catalogue of Microorganisms (GCM) 10K type strain sequencing project: providing services to taxonomists for standard genome sequencing and annotation.</title>
        <authorList>
            <consortium name="The Broad Institute Genomics Platform"/>
            <consortium name="The Broad Institute Genome Sequencing Center for Infectious Disease"/>
            <person name="Wu L."/>
            <person name="Ma J."/>
        </authorList>
    </citation>
    <scope>NUCLEOTIDE SEQUENCE [LARGE SCALE GENOMIC DNA]</scope>
    <source>
        <strain evidence="7 8">JCM 3272</strain>
    </source>
</reference>
<evidence type="ECO:0000313" key="7">
    <source>
        <dbReference type="EMBL" id="GAA2359895.1"/>
    </source>
</evidence>
<organism evidence="7 8">
    <name type="scientific">Dactylosporangium salmoneum</name>
    <dbReference type="NCBI Taxonomy" id="53361"/>
    <lineage>
        <taxon>Bacteria</taxon>
        <taxon>Bacillati</taxon>
        <taxon>Actinomycetota</taxon>
        <taxon>Actinomycetes</taxon>
        <taxon>Micromonosporales</taxon>
        <taxon>Micromonosporaceae</taxon>
        <taxon>Dactylosporangium</taxon>
    </lineage>
</organism>
<evidence type="ECO:0000256" key="4">
    <source>
        <dbReference type="ARBA" id="ARBA00023136"/>
    </source>
</evidence>
<sequence length="175" mass="17529">MARDGGNRVGYVALCLHMFIAGVFVISAGAKVWGREAFAGFVAAVHDLGGVPVRFRVVVAVGTIGLEILAAGLQLAPTWVGTALAAGLLVAFTLVLIRGLRKRPGLACHCFGSGADAVAPRHVGRNVVLLAAAVGALGFGPAHGVGMAETALCGLVAAVGVGTVARLDDLAALVK</sequence>
<evidence type="ECO:0000259" key="6">
    <source>
        <dbReference type="Pfam" id="PF07291"/>
    </source>
</evidence>
<evidence type="ECO:0000256" key="3">
    <source>
        <dbReference type="ARBA" id="ARBA00022989"/>
    </source>
</evidence>
<name>A0ABN3GTF5_9ACTN</name>
<feature type="domain" description="Methylamine utilisation protein MauE" evidence="6">
    <location>
        <begin position="11"/>
        <end position="137"/>
    </location>
</feature>
<proteinExistence type="predicted"/>
<evidence type="ECO:0000313" key="8">
    <source>
        <dbReference type="Proteomes" id="UP001501444"/>
    </source>
</evidence>
<evidence type="ECO:0000256" key="5">
    <source>
        <dbReference type="SAM" id="Phobius"/>
    </source>
</evidence>
<dbReference type="InterPro" id="IPR009908">
    <property type="entry name" value="Methylamine_util_MauE"/>
</dbReference>
<dbReference type="Proteomes" id="UP001501444">
    <property type="component" value="Unassembled WGS sequence"/>
</dbReference>
<accession>A0ABN3GTF5</accession>
<keyword evidence="3 5" id="KW-1133">Transmembrane helix</keyword>
<keyword evidence="2 5" id="KW-0812">Transmembrane</keyword>
<evidence type="ECO:0000256" key="1">
    <source>
        <dbReference type="ARBA" id="ARBA00004141"/>
    </source>
</evidence>
<evidence type="ECO:0000256" key="2">
    <source>
        <dbReference type="ARBA" id="ARBA00022692"/>
    </source>
</evidence>
<dbReference type="Pfam" id="PF07291">
    <property type="entry name" value="MauE"/>
    <property type="match status" value="1"/>
</dbReference>
<gene>
    <name evidence="7" type="ORF">GCM10010170_054450</name>
</gene>
<keyword evidence="4 5" id="KW-0472">Membrane</keyword>
<feature type="transmembrane region" description="Helical" evidence="5">
    <location>
        <begin position="12"/>
        <end position="34"/>
    </location>
</feature>
<comment type="caution">
    <text evidence="7">The sequence shown here is derived from an EMBL/GenBank/DDBJ whole genome shotgun (WGS) entry which is preliminary data.</text>
</comment>
<dbReference type="RefSeq" id="WP_344615348.1">
    <property type="nucleotide sequence ID" value="NZ_BAAARV010000046.1"/>
</dbReference>
<protein>
    <recommendedName>
        <fullName evidence="6">Methylamine utilisation protein MauE domain-containing protein</fullName>
    </recommendedName>
</protein>